<proteinExistence type="predicted"/>
<reference evidence="3" key="1">
    <citation type="submission" date="2017-06" db="EMBL/GenBank/DDBJ databases">
        <authorList>
            <person name="Varghese N."/>
            <person name="Submissions S."/>
        </authorList>
    </citation>
    <scope>NUCLEOTIDE SEQUENCE [LARGE SCALE GENOMIC DNA]</scope>
    <source>
        <strain evidence="3">NKM1</strain>
    </source>
</reference>
<name>A0A239GYC5_9BACT</name>
<feature type="signal peptide" evidence="1">
    <location>
        <begin position="1"/>
        <end position="25"/>
    </location>
</feature>
<evidence type="ECO:0000313" key="3">
    <source>
        <dbReference type="Proteomes" id="UP000198432"/>
    </source>
</evidence>
<sequence length="225" mass="25612">MIHKSYLVHACWLALLMLSFVPSFGQQDEAPFVPQRAYTHVIKLHPLQLGEVYLSYEKMRTEHISHEFGFSYVYSSYVKGDDYIPDNVKVSGLHVRMSQRCYTSKKHGPVPLGFFHGPLFGYQLLAYDEHVFGEAEQAPNQRELGRMYLNALELNYQAGGQFKLNQHLTMELAMALGGRLKYVRAENADKLLTTYTIGHALIAEKNSAMFLVPSPQLNISLGYSF</sequence>
<keyword evidence="3" id="KW-1185">Reference proteome</keyword>
<dbReference type="RefSeq" id="WP_089319793.1">
    <property type="nucleotide sequence ID" value="NZ_FZOQ01000012.1"/>
</dbReference>
<organism evidence="2 3">
    <name type="scientific">Pontibacter ummariensis</name>
    <dbReference type="NCBI Taxonomy" id="1610492"/>
    <lineage>
        <taxon>Bacteria</taxon>
        <taxon>Pseudomonadati</taxon>
        <taxon>Bacteroidota</taxon>
        <taxon>Cytophagia</taxon>
        <taxon>Cytophagales</taxon>
        <taxon>Hymenobacteraceae</taxon>
        <taxon>Pontibacter</taxon>
    </lineage>
</organism>
<dbReference type="AlphaFoldDB" id="A0A239GYC5"/>
<evidence type="ECO:0008006" key="4">
    <source>
        <dbReference type="Google" id="ProtNLM"/>
    </source>
</evidence>
<evidence type="ECO:0000256" key="1">
    <source>
        <dbReference type="SAM" id="SignalP"/>
    </source>
</evidence>
<evidence type="ECO:0000313" key="2">
    <source>
        <dbReference type="EMBL" id="SNS73921.1"/>
    </source>
</evidence>
<keyword evidence="1" id="KW-0732">Signal</keyword>
<protein>
    <recommendedName>
        <fullName evidence="4">Outer membrane protein beta-barrel domain-containing protein</fullName>
    </recommendedName>
</protein>
<accession>A0A239GYC5</accession>
<dbReference type="EMBL" id="FZOQ01000012">
    <property type="protein sequence ID" value="SNS73921.1"/>
    <property type="molecule type" value="Genomic_DNA"/>
</dbReference>
<gene>
    <name evidence="2" type="ORF">SAMN06296052_11277</name>
</gene>
<dbReference type="OrthoDB" id="850234at2"/>
<dbReference type="Proteomes" id="UP000198432">
    <property type="component" value="Unassembled WGS sequence"/>
</dbReference>
<feature type="chain" id="PRO_5012624810" description="Outer membrane protein beta-barrel domain-containing protein" evidence="1">
    <location>
        <begin position="26"/>
        <end position="225"/>
    </location>
</feature>